<proteinExistence type="predicted"/>
<evidence type="ECO:0000313" key="1">
    <source>
        <dbReference type="EMBL" id="GFQ66263.1"/>
    </source>
</evidence>
<dbReference type="AlphaFoldDB" id="A0A8X6EYV4"/>
<name>A0A8X6EYV4_TRICU</name>
<dbReference type="Proteomes" id="UP000887116">
    <property type="component" value="Unassembled WGS sequence"/>
</dbReference>
<organism evidence="1 2">
    <name type="scientific">Trichonephila clavata</name>
    <name type="common">Joro spider</name>
    <name type="synonym">Nephila clavata</name>
    <dbReference type="NCBI Taxonomy" id="2740835"/>
    <lineage>
        <taxon>Eukaryota</taxon>
        <taxon>Metazoa</taxon>
        <taxon>Ecdysozoa</taxon>
        <taxon>Arthropoda</taxon>
        <taxon>Chelicerata</taxon>
        <taxon>Arachnida</taxon>
        <taxon>Araneae</taxon>
        <taxon>Araneomorphae</taxon>
        <taxon>Entelegynae</taxon>
        <taxon>Araneoidea</taxon>
        <taxon>Nephilidae</taxon>
        <taxon>Trichonephila</taxon>
    </lineage>
</organism>
<protein>
    <submittedName>
        <fullName evidence="1">Uncharacterized protein</fullName>
    </submittedName>
</protein>
<keyword evidence="2" id="KW-1185">Reference proteome</keyword>
<accession>A0A8X6EYV4</accession>
<reference evidence="1" key="1">
    <citation type="submission" date="2020-07" db="EMBL/GenBank/DDBJ databases">
        <title>Multicomponent nature underlies the extraordinary mechanical properties of spider dragline silk.</title>
        <authorList>
            <person name="Kono N."/>
            <person name="Nakamura H."/>
            <person name="Mori M."/>
            <person name="Yoshida Y."/>
            <person name="Ohtoshi R."/>
            <person name="Malay A.D."/>
            <person name="Moran D.A.P."/>
            <person name="Tomita M."/>
            <person name="Numata K."/>
            <person name="Arakawa K."/>
        </authorList>
    </citation>
    <scope>NUCLEOTIDE SEQUENCE</scope>
</reference>
<dbReference type="OrthoDB" id="6408999at2759"/>
<evidence type="ECO:0000313" key="2">
    <source>
        <dbReference type="Proteomes" id="UP000887116"/>
    </source>
</evidence>
<comment type="caution">
    <text evidence="1">The sequence shown here is derived from an EMBL/GenBank/DDBJ whole genome shotgun (WGS) entry which is preliminary data.</text>
</comment>
<gene>
    <name evidence="1" type="primary">AVEN_194390_1</name>
    <name evidence="1" type="ORF">TNCT_423231</name>
</gene>
<dbReference type="EMBL" id="BMAO01020281">
    <property type="protein sequence ID" value="GFQ66263.1"/>
    <property type="molecule type" value="Genomic_DNA"/>
</dbReference>
<sequence length="120" mass="13878">MVAWSFSLSSDNSTIDNQLPSLRETAWYWLSYQWIGLDIVTPLNPTITAPLLLQLVRHTNMKTKTTSTRFHIFFPTDNFPLDHREGPSIKNTENKPQVSSESCVQKLLYKVPVIIYYIDC</sequence>